<dbReference type="EMBL" id="BSYO01000037">
    <property type="protein sequence ID" value="GMH30025.1"/>
    <property type="molecule type" value="Genomic_DNA"/>
</dbReference>
<evidence type="ECO:0000313" key="2">
    <source>
        <dbReference type="EMBL" id="GMH30025.1"/>
    </source>
</evidence>
<protein>
    <submittedName>
        <fullName evidence="2">Uncharacterized protein</fullName>
    </submittedName>
</protein>
<evidence type="ECO:0000313" key="3">
    <source>
        <dbReference type="Proteomes" id="UP001279734"/>
    </source>
</evidence>
<dbReference type="Proteomes" id="UP001279734">
    <property type="component" value="Unassembled WGS sequence"/>
</dbReference>
<accession>A0AAD3TI99</accession>
<feature type="region of interest" description="Disordered" evidence="1">
    <location>
        <begin position="36"/>
        <end position="56"/>
    </location>
</feature>
<feature type="compositionally biased region" description="Basic and acidic residues" evidence="1">
    <location>
        <begin position="150"/>
        <end position="164"/>
    </location>
</feature>
<gene>
    <name evidence="2" type="ORF">Nepgr_031868</name>
</gene>
<feature type="compositionally biased region" description="Basic residues" evidence="1">
    <location>
        <begin position="165"/>
        <end position="185"/>
    </location>
</feature>
<reference evidence="2" key="1">
    <citation type="submission" date="2023-05" db="EMBL/GenBank/DDBJ databases">
        <title>Nepenthes gracilis genome sequencing.</title>
        <authorList>
            <person name="Fukushima K."/>
        </authorList>
    </citation>
    <scope>NUCLEOTIDE SEQUENCE</scope>
    <source>
        <strain evidence="2">SING2019-196</strain>
    </source>
</reference>
<name>A0AAD3TI99_NEPGR</name>
<proteinExistence type="predicted"/>
<comment type="caution">
    <text evidence="2">The sequence shown here is derived from an EMBL/GenBank/DDBJ whole genome shotgun (WGS) entry which is preliminary data.</text>
</comment>
<evidence type="ECO:0000256" key="1">
    <source>
        <dbReference type="SAM" id="MobiDB-lite"/>
    </source>
</evidence>
<dbReference type="AlphaFoldDB" id="A0AAD3TI99"/>
<organism evidence="2 3">
    <name type="scientific">Nepenthes gracilis</name>
    <name type="common">Slender pitcher plant</name>
    <dbReference type="NCBI Taxonomy" id="150966"/>
    <lineage>
        <taxon>Eukaryota</taxon>
        <taxon>Viridiplantae</taxon>
        <taxon>Streptophyta</taxon>
        <taxon>Embryophyta</taxon>
        <taxon>Tracheophyta</taxon>
        <taxon>Spermatophyta</taxon>
        <taxon>Magnoliopsida</taxon>
        <taxon>eudicotyledons</taxon>
        <taxon>Gunneridae</taxon>
        <taxon>Pentapetalae</taxon>
        <taxon>Caryophyllales</taxon>
        <taxon>Nepenthaceae</taxon>
        <taxon>Nepenthes</taxon>
    </lineage>
</organism>
<feature type="region of interest" description="Disordered" evidence="1">
    <location>
        <begin position="146"/>
        <end position="186"/>
    </location>
</feature>
<sequence>MGRRIPLPVGDHGLLRWLRRPPGRWRRRIHRRVLGGATAKGRPRRLPAKQPAAGAGRCRNSLDGLVGIQRRRPFCGERGLVGGRAEHPRLRCHQPPGLDLLGCRLLQEALCYRRHPRHDHWLGLHNPWRRHRSSMGGISDGRSFGHGAVVHHDGAGQKDSVSSEHRRHSRRLSHARRRRDSRRSAYRTLRSSRPFQLVLAEPQRQGSLLWRWRPIPEAVGRCGFHYRVECRFHIHHSSRNQTRPASKNVR</sequence>
<keyword evidence="3" id="KW-1185">Reference proteome</keyword>